<dbReference type="EMBL" id="FLRE01000685">
    <property type="protein sequence ID" value="SBT54947.1"/>
    <property type="molecule type" value="Genomic_DNA"/>
</dbReference>
<reference evidence="2" key="1">
    <citation type="submission" date="2016-05" db="EMBL/GenBank/DDBJ databases">
        <authorList>
            <person name="Naeem Raeece"/>
        </authorList>
    </citation>
    <scope>NUCLEOTIDE SEQUENCE [LARGE SCALE GENOMIC DNA]</scope>
</reference>
<dbReference type="Pfam" id="PF05795">
    <property type="entry name" value="Plasmodium_Vir"/>
    <property type="match status" value="2"/>
</dbReference>
<dbReference type="AlphaFoldDB" id="A0A1A9AFN1"/>
<organism evidence="1 2">
    <name type="scientific">Plasmodium ovale wallikeri</name>
    <dbReference type="NCBI Taxonomy" id="864142"/>
    <lineage>
        <taxon>Eukaryota</taxon>
        <taxon>Sar</taxon>
        <taxon>Alveolata</taxon>
        <taxon>Apicomplexa</taxon>
        <taxon>Aconoidasida</taxon>
        <taxon>Haemosporida</taxon>
        <taxon>Plasmodiidae</taxon>
        <taxon>Plasmodium</taxon>
        <taxon>Plasmodium (Plasmodium)</taxon>
    </lineage>
</organism>
<sequence length="331" mass="38509">MEDCDKELKPLSSFAQYSQFDADPDMDRPNDYCDEEVIKLSMYPKFKTFCYKFTRNLAGISQQIYTTGENKKCQFLNYWIHSELIKNGFHNNKDNTLISDVINSIRMLWSQYNHYNNCNFQNYKISVSDFNIMKDLQDYSENHSIIKGKISLKDTNCKKFYCSYIKKIVDLYRKIVTECSSTDNKQYCSVLKEIQLSKGPDKLYNEFGCSSGYSEVSSEQLEQFAGSKFENSFTFKDTDADLADDTSLDSSSNTGLKVGFSFFGVSLICFFLIYKFTPLKNWFHAKLLKKIITSNNMDEEVTDEFLKDNEETEGEMLYNRLNIAYNPILTS</sequence>
<name>A0A1A9AFN1_PLAOA</name>
<proteinExistence type="predicted"/>
<gene>
    <name evidence="1" type="ORF">POVWA2_066230</name>
</gene>
<evidence type="ECO:0000313" key="1">
    <source>
        <dbReference type="EMBL" id="SBT54947.1"/>
    </source>
</evidence>
<evidence type="ECO:0000313" key="2">
    <source>
        <dbReference type="Proteomes" id="UP000078550"/>
    </source>
</evidence>
<accession>A0A1A9AFN1</accession>
<dbReference type="InterPro" id="IPR008780">
    <property type="entry name" value="Plasmodium_Vir"/>
</dbReference>
<dbReference type="Proteomes" id="UP000078550">
    <property type="component" value="Unassembled WGS sequence"/>
</dbReference>
<protein>
    <submittedName>
        <fullName evidence="1">PIR Superfamily Protein</fullName>
    </submittedName>
</protein>